<feature type="signal peptide" evidence="5">
    <location>
        <begin position="1"/>
        <end position="23"/>
    </location>
</feature>
<evidence type="ECO:0000256" key="1">
    <source>
        <dbReference type="ARBA" id="ARBA00022617"/>
    </source>
</evidence>
<dbReference type="AlphaFoldDB" id="V5SCX7"/>
<name>V5SCX7_9HYPH</name>
<dbReference type="GO" id="GO:0020037">
    <property type="term" value="F:heme binding"/>
    <property type="evidence" value="ECO:0007669"/>
    <property type="project" value="InterPro"/>
</dbReference>
<dbReference type="PATRIC" id="fig|1029756.8.peg.1641"/>
<sequence>MPFILRSVLSATLWAFSLLPVQAEHLGDASKGQNYARSHCAECHAVEQATDDISPDFAAPRFVDVANTPGMTARALAVWLQTSHPTMPNFIIPEAERDNVIAYIMSLKVDPPL</sequence>
<evidence type="ECO:0000256" key="5">
    <source>
        <dbReference type="SAM" id="SignalP"/>
    </source>
</evidence>
<protein>
    <submittedName>
        <fullName evidence="7">Cytochrome C</fullName>
    </submittedName>
</protein>
<dbReference type="InterPro" id="IPR036909">
    <property type="entry name" value="Cyt_c-like_dom_sf"/>
</dbReference>
<gene>
    <name evidence="7" type="ORF">W911_07850</name>
</gene>
<keyword evidence="8" id="KW-1185">Reference proteome</keyword>
<keyword evidence="5" id="KW-0732">Signal</keyword>
<dbReference type="InterPro" id="IPR009056">
    <property type="entry name" value="Cyt_c-like_dom"/>
</dbReference>
<proteinExistence type="predicted"/>
<evidence type="ECO:0000259" key="6">
    <source>
        <dbReference type="PROSITE" id="PS51007"/>
    </source>
</evidence>
<dbReference type="Gene3D" id="1.10.760.10">
    <property type="entry name" value="Cytochrome c-like domain"/>
    <property type="match status" value="1"/>
</dbReference>
<evidence type="ECO:0000256" key="4">
    <source>
        <dbReference type="PROSITE-ProRule" id="PRU00433"/>
    </source>
</evidence>
<evidence type="ECO:0000256" key="3">
    <source>
        <dbReference type="ARBA" id="ARBA00023004"/>
    </source>
</evidence>
<dbReference type="PROSITE" id="PS51007">
    <property type="entry name" value="CYTC"/>
    <property type="match status" value="1"/>
</dbReference>
<feature type="domain" description="Cytochrome c" evidence="6">
    <location>
        <begin position="27"/>
        <end position="108"/>
    </location>
</feature>
<accession>V5SCX7</accession>
<dbReference type="Proteomes" id="UP000018542">
    <property type="component" value="Chromosome"/>
</dbReference>
<feature type="chain" id="PRO_5004741586" evidence="5">
    <location>
        <begin position="24"/>
        <end position="113"/>
    </location>
</feature>
<dbReference type="GO" id="GO:0046872">
    <property type="term" value="F:metal ion binding"/>
    <property type="evidence" value="ECO:0007669"/>
    <property type="project" value="UniProtKB-KW"/>
</dbReference>
<dbReference type="KEGG" id="hni:W911_07850"/>
<evidence type="ECO:0000256" key="2">
    <source>
        <dbReference type="ARBA" id="ARBA00022723"/>
    </source>
</evidence>
<dbReference type="STRING" id="1029756.W911_07850"/>
<keyword evidence="1 4" id="KW-0349">Heme</keyword>
<evidence type="ECO:0000313" key="8">
    <source>
        <dbReference type="Proteomes" id="UP000018542"/>
    </source>
</evidence>
<dbReference type="EMBL" id="CP006912">
    <property type="protein sequence ID" value="AHB48327.1"/>
    <property type="molecule type" value="Genomic_DNA"/>
</dbReference>
<dbReference type="HOGENOM" id="CLU_133116_1_0_5"/>
<keyword evidence="2 4" id="KW-0479">Metal-binding</keyword>
<organism evidence="7 8">
    <name type="scientific">Hyphomicrobium nitrativorans NL23</name>
    <dbReference type="NCBI Taxonomy" id="1029756"/>
    <lineage>
        <taxon>Bacteria</taxon>
        <taxon>Pseudomonadati</taxon>
        <taxon>Pseudomonadota</taxon>
        <taxon>Alphaproteobacteria</taxon>
        <taxon>Hyphomicrobiales</taxon>
        <taxon>Hyphomicrobiaceae</taxon>
        <taxon>Hyphomicrobium</taxon>
    </lineage>
</organism>
<dbReference type="GO" id="GO:0009055">
    <property type="term" value="F:electron transfer activity"/>
    <property type="evidence" value="ECO:0007669"/>
    <property type="project" value="InterPro"/>
</dbReference>
<dbReference type="SUPFAM" id="SSF46626">
    <property type="entry name" value="Cytochrome c"/>
    <property type="match status" value="1"/>
</dbReference>
<evidence type="ECO:0000313" key="7">
    <source>
        <dbReference type="EMBL" id="AHB48327.1"/>
    </source>
</evidence>
<reference evidence="7 8" key="1">
    <citation type="journal article" date="2014" name="Genome Announc.">
        <title>Complete Genome Sequence of Hyphomicrobium nitrativorans Strain NL23, a Denitrifying Bacterium Isolated from Biofilm of a Methanol-Fed Denitrification System Treating Seawater at the Montreal Biodome.</title>
        <authorList>
            <person name="Martineau C."/>
            <person name="Villeneuve C."/>
            <person name="Mauffrey F."/>
            <person name="Villemur R."/>
        </authorList>
    </citation>
    <scope>NUCLEOTIDE SEQUENCE [LARGE SCALE GENOMIC DNA]</scope>
    <source>
        <strain evidence="7">NL23</strain>
    </source>
</reference>
<dbReference type="Pfam" id="PF13442">
    <property type="entry name" value="Cytochrome_CBB3"/>
    <property type="match status" value="1"/>
</dbReference>
<keyword evidence="3 4" id="KW-0408">Iron</keyword>